<keyword evidence="5" id="KW-0539">Nucleus</keyword>
<dbReference type="AlphaFoldDB" id="A0AAV8TFP5"/>
<evidence type="ECO:0000256" key="4">
    <source>
        <dbReference type="ARBA" id="ARBA00023163"/>
    </source>
</evidence>
<feature type="region of interest" description="Disordered" evidence="7">
    <location>
        <begin position="76"/>
        <end position="148"/>
    </location>
</feature>
<gene>
    <name evidence="9" type="ORF">K2173_014792</name>
</gene>
<evidence type="ECO:0000313" key="10">
    <source>
        <dbReference type="Proteomes" id="UP001159364"/>
    </source>
</evidence>
<dbReference type="Proteomes" id="UP001159364">
    <property type="component" value="Linkage Group LG05"/>
</dbReference>
<evidence type="ECO:0000256" key="7">
    <source>
        <dbReference type="SAM" id="MobiDB-lite"/>
    </source>
</evidence>
<feature type="compositionally biased region" description="Low complexity" evidence="7">
    <location>
        <begin position="315"/>
        <end position="331"/>
    </location>
</feature>
<feature type="compositionally biased region" description="Polar residues" evidence="7">
    <location>
        <begin position="139"/>
        <end position="148"/>
    </location>
</feature>
<evidence type="ECO:0000313" key="9">
    <source>
        <dbReference type="EMBL" id="KAJ8765670.1"/>
    </source>
</evidence>
<dbReference type="GO" id="GO:0009873">
    <property type="term" value="P:ethylene-activated signaling pathway"/>
    <property type="evidence" value="ECO:0007669"/>
    <property type="project" value="InterPro"/>
</dbReference>
<dbReference type="PANTHER" id="PTHR31190:SF473">
    <property type="entry name" value="OS05G0437100 PROTEIN"/>
    <property type="match status" value="1"/>
</dbReference>
<dbReference type="Pfam" id="PF00847">
    <property type="entry name" value="AP2"/>
    <property type="match status" value="1"/>
</dbReference>
<dbReference type="GO" id="GO:0005634">
    <property type="term" value="C:nucleus"/>
    <property type="evidence" value="ECO:0007669"/>
    <property type="project" value="UniProtKB-SubCell"/>
</dbReference>
<dbReference type="GO" id="GO:0003700">
    <property type="term" value="F:DNA-binding transcription factor activity"/>
    <property type="evidence" value="ECO:0007669"/>
    <property type="project" value="InterPro"/>
</dbReference>
<dbReference type="CDD" id="cd00018">
    <property type="entry name" value="AP2"/>
    <property type="match status" value="1"/>
</dbReference>
<reference evidence="9 10" key="1">
    <citation type="submission" date="2021-09" db="EMBL/GenBank/DDBJ databases">
        <title>Genomic insights and catalytic innovation underlie evolution of tropane alkaloids biosynthesis.</title>
        <authorList>
            <person name="Wang Y.-J."/>
            <person name="Tian T."/>
            <person name="Huang J.-P."/>
            <person name="Huang S.-X."/>
        </authorList>
    </citation>
    <scope>NUCLEOTIDE SEQUENCE [LARGE SCALE GENOMIC DNA]</scope>
    <source>
        <strain evidence="9">KIB-2018</strain>
        <tissue evidence="9">Leaf</tissue>
    </source>
</reference>
<evidence type="ECO:0000256" key="6">
    <source>
        <dbReference type="ARBA" id="ARBA00024343"/>
    </source>
</evidence>
<feature type="domain" description="AP2/ERF" evidence="8">
    <location>
        <begin position="165"/>
        <end position="222"/>
    </location>
</feature>
<dbReference type="Gene3D" id="3.30.730.10">
    <property type="entry name" value="AP2/ERF domain"/>
    <property type="match status" value="1"/>
</dbReference>
<sequence length="370" mass="40851">MCFLKVANQEENTKGVGNPQRDGVDTEEWIYRPLMPELPTSENQRRPSMLSGVSREREMMAMVSALRHVVAGDIPANTDSLPSSHEGSASVLTDDSKRGREEEQVGSVDKRPRRALGDHLGSSSGAERVTDQSSSRSSTVNATSQMTFTPIYEHNETYREMPRRRYRGVRQRPWGKWAAEIRDPIRAARVWLGTFETAEAAARAYDEAALRFRGNKAKLNFPENVCLRPSTSNTTTTQFTISDSANTLFSPPTSNEPIVHSQTLHHSQNPDIARDYVNNSNLVLGIGGYRRQPMSFYEQMVLSSSMTSPFQASPTFAASMSSSSSTQPASFPLFFPTQPPGGFGLSSSQSVDPDFSVFHWSDSGPHTSSG</sequence>
<keyword evidence="4" id="KW-0804">Transcription</keyword>
<proteinExistence type="inferred from homology"/>
<keyword evidence="3" id="KW-0238">DNA-binding</keyword>
<evidence type="ECO:0000256" key="1">
    <source>
        <dbReference type="ARBA" id="ARBA00004123"/>
    </source>
</evidence>
<dbReference type="PANTHER" id="PTHR31190">
    <property type="entry name" value="DNA-BINDING DOMAIN"/>
    <property type="match status" value="1"/>
</dbReference>
<accession>A0AAV8TFP5</accession>
<keyword evidence="10" id="KW-1185">Reference proteome</keyword>
<evidence type="ECO:0000256" key="5">
    <source>
        <dbReference type="ARBA" id="ARBA00023242"/>
    </source>
</evidence>
<feature type="compositionally biased region" description="Basic and acidic residues" evidence="7">
    <location>
        <begin position="94"/>
        <end position="103"/>
    </location>
</feature>
<keyword evidence="2" id="KW-0805">Transcription regulation</keyword>
<feature type="compositionally biased region" description="Polar residues" evidence="7">
    <location>
        <begin position="77"/>
        <end position="93"/>
    </location>
</feature>
<evidence type="ECO:0000256" key="3">
    <source>
        <dbReference type="ARBA" id="ARBA00023125"/>
    </source>
</evidence>
<dbReference type="GO" id="GO:0003677">
    <property type="term" value="F:DNA binding"/>
    <property type="evidence" value="ECO:0007669"/>
    <property type="project" value="UniProtKB-KW"/>
</dbReference>
<dbReference type="FunFam" id="3.30.730.10:FF:000001">
    <property type="entry name" value="Ethylene-responsive transcription factor 2"/>
    <property type="match status" value="1"/>
</dbReference>
<comment type="similarity">
    <text evidence="6">Belongs to the AP2/ERF transcription factor family. ERF subfamily.</text>
</comment>
<evidence type="ECO:0000259" key="8">
    <source>
        <dbReference type="PROSITE" id="PS51032"/>
    </source>
</evidence>
<comment type="caution">
    <text evidence="9">The sequence shown here is derived from an EMBL/GenBank/DDBJ whole genome shotgun (WGS) entry which is preliminary data.</text>
</comment>
<feature type="region of interest" description="Disordered" evidence="7">
    <location>
        <begin position="315"/>
        <end position="336"/>
    </location>
</feature>
<dbReference type="InterPro" id="IPR036955">
    <property type="entry name" value="AP2/ERF_dom_sf"/>
</dbReference>
<dbReference type="SUPFAM" id="SSF54171">
    <property type="entry name" value="DNA-binding domain"/>
    <property type="match status" value="1"/>
</dbReference>
<protein>
    <recommendedName>
        <fullName evidence="8">AP2/ERF domain-containing protein</fullName>
    </recommendedName>
</protein>
<dbReference type="EMBL" id="JAIWQS010000005">
    <property type="protein sequence ID" value="KAJ8765670.1"/>
    <property type="molecule type" value="Genomic_DNA"/>
</dbReference>
<dbReference type="SMART" id="SM00380">
    <property type="entry name" value="AP2"/>
    <property type="match status" value="1"/>
</dbReference>
<name>A0AAV8TFP5_9ROSI</name>
<dbReference type="InterPro" id="IPR044808">
    <property type="entry name" value="ERF_plant"/>
</dbReference>
<evidence type="ECO:0000256" key="2">
    <source>
        <dbReference type="ARBA" id="ARBA00023015"/>
    </source>
</evidence>
<dbReference type="InterPro" id="IPR016177">
    <property type="entry name" value="DNA-bd_dom_sf"/>
</dbReference>
<dbReference type="PROSITE" id="PS51032">
    <property type="entry name" value="AP2_ERF"/>
    <property type="match status" value="1"/>
</dbReference>
<dbReference type="InterPro" id="IPR001471">
    <property type="entry name" value="AP2/ERF_dom"/>
</dbReference>
<organism evidence="9 10">
    <name type="scientific">Erythroxylum novogranatense</name>
    <dbReference type="NCBI Taxonomy" id="1862640"/>
    <lineage>
        <taxon>Eukaryota</taxon>
        <taxon>Viridiplantae</taxon>
        <taxon>Streptophyta</taxon>
        <taxon>Embryophyta</taxon>
        <taxon>Tracheophyta</taxon>
        <taxon>Spermatophyta</taxon>
        <taxon>Magnoliopsida</taxon>
        <taxon>eudicotyledons</taxon>
        <taxon>Gunneridae</taxon>
        <taxon>Pentapetalae</taxon>
        <taxon>rosids</taxon>
        <taxon>fabids</taxon>
        <taxon>Malpighiales</taxon>
        <taxon>Erythroxylaceae</taxon>
        <taxon>Erythroxylum</taxon>
    </lineage>
</organism>
<dbReference type="PRINTS" id="PR00367">
    <property type="entry name" value="ETHRSPELEMNT"/>
</dbReference>
<comment type="subcellular location">
    <subcellularLocation>
        <location evidence="1">Nucleus</location>
    </subcellularLocation>
</comment>